<sequence>MSNLLRTKLNISKGLAASIIHDGELDIPRLIELYGPGGILQNYVEQSHLRFAFSLCALAAYAFVPADGKVSPSVVSMAAQMGARKNIIPAILAETLMGLDRFKSGQTRVFSGSPRLLQIWFSDKVGLLEAPQAGWEYFLRRLLERPMLYPERGMIEWYVFLHDLQSNDYVWRCPWLIMPEMAVNTTGLERVIIAGLANFTFYIPGHFLRQLGLSQGLHRAGIKDFQLPVLDVPALREYQRNWRNGVLEGPSPDFVDWLDDRYVAWLRAEIEARPRGYY</sequence>
<proteinExistence type="predicted"/>
<gene>
    <name evidence="1" type="ORF">RHMOL_Rhmol01G0368600</name>
</gene>
<evidence type="ECO:0000313" key="1">
    <source>
        <dbReference type="EMBL" id="KAI8574624.1"/>
    </source>
</evidence>
<evidence type="ECO:0000313" key="2">
    <source>
        <dbReference type="Proteomes" id="UP001062846"/>
    </source>
</evidence>
<keyword evidence="2" id="KW-1185">Reference proteome</keyword>
<dbReference type="EMBL" id="CM046388">
    <property type="protein sequence ID" value="KAI8574624.1"/>
    <property type="molecule type" value="Genomic_DNA"/>
</dbReference>
<name>A0ACC0QAY0_RHOML</name>
<protein>
    <submittedName>
        <fullName evidence="1">Uncharacterized protein</fullName>
    </submittedName>
</protein>
<organism evidence="1 2">
    <name type="scientific">Rhododendron molle</name>
    <name type="common">Chinese azalea</name>
    <name type="synonym">Azalea mollis</name>
    <dbReference type="NCBI Taxonomy" id="49168"/>
    <lineage>
        <taxon>Eukaryota</taxon>
        <taxon>Viridiplantae</taxon>
        <taxon>Streptophyta</taxon>
        <taxon>Embryophyta</taxon>
        <taxon>Tracheophyta</taxon>
        <taxon>Spermatophyta</taxon>
        <taxon>Magnoliopsida</taxon>
        <taxon>eudicotyledons</taxon>
        <taxon>Gunneridae</taxon>
        <taxon>Pentapetalae</taxon>
        <taxon>asterids</taxon>
        <taxon>Ericales</taxon>
        <taxon>Ericaceae</taxon>
        <taxon>Ericoideae</taxon>
        <taxon>Rhodoreae</taxon>
        <taxon>Rhododendron</taxon>
    </lineage>
</organism>
<comment type="caution">
    <text evidence="1">The sequence shown here is derived from an EMBL/GenBank/DDBJ whole genome shotgun (WGS) entry which is preliminary data.</text>
</comment>
<accession>A0ACC0QAY0</accession>
<dbReference type="Proteomes" id="UP001062846">
    <property type="component" value="Chromosome 1"/>
</dbReference>
<reference evidence="1" key="1">
    <citation type="submission" date="2022-02" db="EMBL/GenBank/DDBJ databases">
        <title>Plant Genome Project.</title>
        <authorList>
            <person name="Zhang R.-G."/>
        </authorList>
    </citation>
    <scope>NUCLEOTIDE SEQUENCE</scope>
    <source>
        <strain evidence="1">AT1</strain>
    </source>
</reference>